<reference evidence="15" key="1">
    <citation type="journal article" date="2016" name="Nature">
        <title>Genome evolution in the allotetraploid frog Xenopus laevis.</title>
        <authorList>
            <person name="Session A.M."/>
            <person name="Uno Y."/>
            <person name="Kwon T."/>
            <person name="Chapman J.A."/>
            <person name="Toyoda A."/>
            <person name="Takahashi S."/>
            <person name="Fukui A."/>
            <person name="Hikosaka A."/>
            <person name="Suzuki A."/>
            <person name="Kondo M."/>
            <person name="van Heeringen S.J."/>
            <person name="Quigley I."/>
            <person name="Heinz S."/>
            <person name="Ogino H."/>
            <person name="Ochi H."/>
            <person name="Hellsten U."/>
            <person name="Lyons J.B."/>
            <person name="Simakov O."/>
            <person name="Putnam N."/>
            <person name="Stites J."/>
            <person name="Kuroki Y."/>
            <person name="Tanaka T."/>
            <person name="Michiue T."/>
            <person name="Watanabe M."/>
            <person name="Bogdanovic O."/>
            <person name="Lister R."/>
            <person name="Georgiou G."/>
            <person name="Paranjpe S.S."/>
            <person name="van Kruijsbergen I."/>
            <person name="Shu S."/>
            <person name="Carlson J."/>
            <person name="Kinoshita T."/>
            <person name="Ohta Y."/>
            <person name="Mawaribuchi S."/>
            <person name="Jenkins J."/>
            <person name="Grimwood J."/>
            <person name="Schmutz J."/>
            <person name="Mitros T."/>
            <person name="Mozaffari S.V."/>
            <person name="Suzuki Y."/>
            <person name="Haramoto Y."/>
            <person name="Yamamoto T.S."/>
            <person name="Takagi C."/>
            <person name="Heald R."/>
            <person name="Miller K."/>
            <person name="Haudenschild C."/>
            <person name="Kitzman J."/>
            <person name="Nakayama T."/>
            <person name="Izutsu Y."/>
            <person name="Robert J."/>
            <person name="Fortriede J."/>
            <person name="Burns K."/>
            <person name="Lotay V."/>
            <person name="Karimi K."/>
            <person name="Yasuoka Y."/>
            <person name="Dichmann D.S."/>
            <person name="Flajnik M.F."/>
            <person name="Houston D.W."/>
            <person name="Shendure J."/>
            <person name="DuPasquier L."/>
            <person name="Vize P.D."/>
            <person name="Zorn A.M."/>
            <person name="Ito M."/>
            <person name="Marcotte E.M."/>
            <person name="Wallingford J.B."/>
            <person name="Ito Y."/>
            <person name="Asashima M."/>
            <person name="Ueno N."/>
            <person name="Matsuda Y."/>
            <person name="Veenstra G.J."/>
            <person name="Fujiyama A."/>
            <person name="Harland R.M."/>
            <person name="Taira M."/>
            <person name="Rokhsar D.S."/>
        </authorList>
    </citation>
    <scope>NUCLEOTIDE SEQUENCE [LARGE SCALE GENOMIC DNA]</scope>
    <source>
        <strain evidence="15">J</strain>
    </source>
</reference>
<accession>A0A974HUF8</accession>
<keyword evidence="3" id="KW-1003">Cell membrane</keyword>
<dbReference type="PRINTS" id="PR00592">
    <property type="entry name" value="CASENSINGR"/>
</dbReference>
<feature type="transmembrane region" description="Helical" evidence="12">
    <location>
        <begin position="565"/>
        <end position="585"/>
    </location>
</feature>
<organism evidence="14 15">
    <name type="scientific">Xenopus laevis</name>
    <name type="common">African clawed frog</name>
    <dbReference type="NCBI Taxonomy" id="8355"/>
    <lineage>
        <taxon>Eukaryota</taxon>
        <taxon>Metazoa</taxon>
        <taxon>Chordata</taxon>
        <taxon>Craniata</taxon>
        <taxon>Vertebrata</taxon>
        <taxon>Euteleostomi</taxon>
        <taxon>Amphibia</taxon>
        <taxon>Batrachia</taxon>
        <taxon>Anura</taxon>
        <taxon>Pipoidea</taxon>
        <taxon>Pipidae</taxon>
        <taxon>Xenopodinae</taxon>
        <taxon>Xenopus</taxon>
        <taxon>Xenopus</taxon>
    </lineage>
</organism>
<dbReference type="OMA" id="FWQLPNF"/>
<dbReference type="GO" id="GO:0005886">
    <property type="term" value="C:plasma membrane"/>
    <property type="evidence" value="ECO:0007669"/>
    <property type="project" value="UniProtKB-SubCell"/>
</dbReference>
<dbReference type="FunFam" id="3.40.50.2300:FF:000016">
    <property type="entry name" value="Taste 1 receptor member 2"/>
    <property type="match status" value="1"/>
</dbReference>
<evidence type="ECO:0000259" key="13">
    <source>
        <dbReference type="PROSITE" id="PS50259"/>
    </source>
</evidence>
<proteinExistence type="inferred from homology"/>
<dbReference type="InterPro" id="IPR000068">
    <property type="entry name" value="GPCR_3_Ca_sens_rcpt-rel"/>
</dbReference>
<dbReference type="FunFam" id="2.10.50.30:FF:000002">
    <property type="entry name" value="Vomeronasal 2 receptor, h1"/>
    <property type="match status" value="1"/>
</dbReference>
<gene>
    <name evidence="14" type="ORF">XELAEV_18019297mg</name>
</gene>
<feature type="domain" description="G-protein coupled receptors family 3 profile" evidence="13">
    <location>
        <begin position="452"/>
        <end position="716"/>
    </location>
</feature>
<name>A0A974HUF8_XENLA</name>
<feature type="transmembrane region" description="Helical" evidence="12">
    <location>
        <begin position="646"/>
        <end position="666"/>
    </location>
</feature>
<evidence type="ECO:0000313" key="15">
    <source>
        <dbReference type="Proteomes" id="UP000694892"/>
    </source>
</evidence>
<dbReference type="AlphaFoldDB" id="A0A974HUF8"/>
<feature type="transmembrane region" description="Helical" evidence="12">
    <location>
        <begin position="611"/>
        <end position="634"/>
    </location>
</feature>
<dbReference type="Gene3D" id="2.10.50.30">
    <property type="entry name" value="GPCR, family 3, nine cysteines domain"/>
    <property type="match status" value="1"/>
</dbReference>
<keyword evidence="11" id="KW-0807">Transducer</keyword>
<dbReference type="InterPro" id="IPR038550">
    <property type="entry name" value="GPCR_3_9-Cys_sf"/>
</dbReference>
<keyword evidence="6 12" id="KW-1133">Transmembrane helix</keyword>
<evidence type="ECO:0000256" key="4">
    <source>
        <dbReference type="ARBA" id="ARBA00022692"/>
    </source>
</evidence>
<feature type="transmembrane region" description="Helical" evidence="12">
    <location>
        <begin position="452"/>
        <end position="476"/>
    </location>
</feature>
<evidence type="ECO:0000256" key="2">
    <source>
        <dbReference type="ARBA" id="ARBA00007242"/>
    </source>
</evidence>
<keyword evidence="5" id="KW-0732">Signal</keyword>
<dbReference type="InterPro" id="IPR000337">
    <property type="entry name" value="GPCR_3"/>
</dbReference>
<dbReference type="Gene3D" id="3.40.50.2300">
    <property type="match status" value="2"/>
</dbReference>
<comment type="similarity">
    <text evidence="2">Belongs to the G-protein coupled receptor 3 family.</text>
</comment>
<dbReference type="Proteomes" id="UP000694892">
    <property type="component" value="Chromosome 3L"/>
</dbReference>
<dbReference type="Pfam" id="PF01094">
    <property type="entry name" value="ANF_receptor"/>
    <property type="match status" value="1"/>
</dbReference>
<dbReference type="Pfam" id="PF00003">
    <property type="entry name" value="7tm_3"/>
    <property type="match status" value="1"/>
</dbReference>
<dbReference type="PANTHER" id="PTHR24061:SF624">
    <property type="entry name" value="EXTRACELLULAR CALCIUM-SENSING RECEPTOR-LIKE"/>
    <property type="match status" value="1"/>
</dbReference>
<evidence type="ECO:0000256" key="8">
    <source>
        <dbReference type="ARBA" id="ARBA00023136"/>
    </source>
</evidence>
<evidence type="ECO:0000313" key="14">
    <source>
        <dbReference type="EMBL" id="OCT90680.1"/>
    </source>
</evidence>
<dbReference type="Pfam" id="PF07562">
    <property type="entry name" value="NCD3G"/>
    <property type="match status" value="1"/>
</dbReference>
<keyword evidence="9" id="KW-0675">Receptor</keyword>
<evidence type="ECO:0000256" key="10">
    <source>
        <dbReference type="ARBA" id="ARBA00023180"/>
    </source>
</evidence>
<evidence type="ECO:0000256" key="12">
    <source>
        <dbReference type="SAM" id="Phobius"/>
    </source>
</evidence>
<evidence type="ECO:0000256" key="11">
    <source>
        <dbReference type="ARBA" id="ARBA00023224"/>
    </source>
</evidence>
<feature type="transmembrane region" description="Helical" evidence="12">
    <location>
        <begin position="522"/>
        <end position="545"/>
    </location>
</feature>
<dbReference type="InterPro" id="IPR017978">
    <property type="entry name" value="GPCR_3_C"/>
</dbReference>
<keyword evidence="4 12" id="KW-0812">Transmembrane</keyword>
<keyword evidence="7" id="KW-0297">G-protein coupled receptor</keyword>
<dbReference type="EMBL" id="CM004470">
    <property type="protein sequence ID" value="OCT90680.1"/>
    <property type="molecule type" value="Genomic_DNA"/>
</dbReference>
<dbReference type="PROSITE" id="PS00981">
    <property type="entry name" value="G_PROTEIN_RECEP_F3_3"/>
    <property type="match status" value="1"/>
</dbReference>
<dbReference type="GO" id="GO:0004930">
    <property type="term" value="F:G protein-coupled receptor activity"/>
    <property type="evidence" value="ECO:0007669"/>
    <property type="project" value="UniProtKB-KW"/>
</dbReference>
<evidence type="ECO:0000256" key="9">
    <source>
        <dbReference type="ARBA" id="ARBA00023170"/>
    </source>
</evidence>
<evidence type="ECO:0000256" key="1">
    <source>
        <dbReference type="ARBA" id="ARBA00004651"/>
    </source>
</evidence>
<keyword evidence="8 12" id="KW-0472">Membrane</keyword>
<evidence type="ECO:0000256" key="7">
    <source>
        <dbReference type="ARBA" id="ARBA00023040"/>
    </source>
</evidence>
<keyword evidence="10" id="KW-0325">Glycoprotein</keyword>
<dbReference type="InterPro" id="IPR028082">
    <property type="entry name" value="Peripla_BP_I"/>
</dbReference>
<feature type="transmembrane region" description="Helical" evidence="12">
    <location>
        <begin position="488"/>
        <end position="510"/>
    </location>
</feature>
<evidence type="ECO:0000256" key="3">
    <source>
        <dbReference type="ARBA" id="ARBA00022475"/>
    </source>
</evidence>
<dbReference type="PRINTS" id="PR00248">
    <property type="entry name" value="GPCRMGR"/>
</dbReference>
<evidence type="ECO:0000256" key="6">
    <source>
        <dbReference type="ARBA" id="ARBA00022989"/>
    </source>
</evidence>
<protein>
    <recommendedName>
        <fullName evidence="13">G-protein coupled receptors family 3 profile domain-containing protein</fullName>
    </recommendedName>
</protein>
<dbReference type="InterPro" id="IPR017979">
    <property type="entry name" value="GPCR_3_CS"/>
</dbReference>
<comment type="subcellular location">
    <subcellularLocation>
        <location evidence="1">Cell membrane</location>
        <topology evidence="1">Multi-pass membrane protein</topology>
    </subcellularLocation>
</comment>
<dbReference type="InterPro" id="IPR001828">
    <property type="entry name" value="ANF_lig-bd_rcpt"/>
</dbReference>
<sequence>MLTFSHSVLQISYFATNPVLSNRNQFPTFFRTIPSDEFQMRGLAELVSHFGWTWIGLLATDDDYGQFGIQMMREKLTDSGVCVAFIETILLGQSNRNAPHVVRIIRESTAKVVVVIASDSDFVLVVNEALRQNVTGNIWIGSEGWANSALLSHELFQVVLKGSIGFAIHGGRMPEFTRYLKNLHPSKDLSDIFIREFWAITFSCKWLSYDNKVDLISNDSIQVCTGTENLQSLMTEEVHRASLNVYNAVYAMAWALQGLFHCTSGYGPFHDGTCVDISSLHPWHVLYYTKKVNFKAKGGLQVFFDARGNPPAIYDIVNWRVSAKGALEQIVIGSYDLSAAENSMQIERDVIRWANNNTQIINLRDESPILPLYRSLVPQSMCSPSCASGFRKVLITGNPLCCYECARCPQGQISNQTDAVECLPCSWDTWPNLQQDRCLPRPTEFLSYEEPLGYILAAIASTSSIIPLFISVVFISYNKTPIVRANNYSLSCLLLLSLFLCFLCSLWFIGYPQPENCLLRQVAFGMVFALCISCVLAKTITVVIAFNATKPGSRLRKWTGVKVSYCVIVLCSFLQIILCAFWLIFSPPFSELDTDTKPGVIIVNCNEGSLTAFWCMLGYLGLLATISFIVAFLARRLPDSFNEAKFITFSMLAFLSVWVSFIPAYLSAKGMYTVAMEVFAILSSTWAVVICIFVPKCFIVLFRPRMNSREHLMSKDCLSAVSSWMSQRHLKLNLSKTELIIFPPRSSPVPQISLTVNNTTFHSTTQARCLGVILDSHLSFSPHIQTLAKSCRIQLRNIAQIRPYLSSESTKTLIQSLIISRLDYCNLLLTGIPTSHLSQLQSVLNAAARLIHLARRSTSAAPICMSLHWLPISSRIKFKLLTLTFKAFNNETPPYISSLISKYTPSRNLRSASDLRLTSPLITSAHSHLQDFSQASAFLWNSLPQAVRLSPSFQTFKRSLKTHLFKEAYSMYLN</sequence>
<dbReference type="PANTHER" id="PTHR24061">
    <property type="entry name" value="CALCIUM-SENSING RECEPTOR-RELATED"/>
    <property type="match status" value="1"/>
</dbReference>
<dbReference type="InterPro" id="IPR011500">
    <property type="entry name" value="GPCR_3_9-Cys_dom"/>
</dbReference>
<dbReference type="SUPFAM" id="SSF53822">
    <property type="entry name" value="Periplasmic binding protein-like I"/>
    <property type="match status" value="1"/>
</dbReference>
<evidence type="ECO:0000256" key="5">
    <source>
        <dbReference type="ARBA" id="ARBA00022729"/>
    </source>
</evidence>
<feature type="transmembrane region" description="Helical" evidence="12">
    <location>
        <begin position="678"/>
        <end position="702"/>
    </location>
</feature>
<dbReference type="PROSITE" id="PS50259">
    <property type="entry name" value="G_PROTEIN_RECEP_F3_4"/>
    <property type="match status" value="1"/>
</dbReference>